<keyword evidence="3" id="KW-1185">Reference proteome</keyword>
<dbReference type="GeneID" id="3923355"/>
<reference evidence="3" key="1">
    <citation type="journal article" date="2016" name="Stand. Genomic Sci.">
        <title>Complete genome sequence of Methanospirillum hungatei type strain JF1.</title>
        <authorList>
            <person name="Gunsalus R.P."/>
            <person name="Cook L.E."/>
            <person name="Crable B."/>
            <person name="Rohlin L."/>
            <person name="McDonald E."/>
            <person name="Mouttaki H."/>
            <person name="Sieber J.R."/>
            <person name="Poweleit N."/>
            <person name="Zhou H."/>
            <person name="Lapidus A.L."/>
            <person name="Daligault H.E."/>
            <person name="Land M."/>
            <person name="Gilna P."/>
            <person name="Ivanova N."/>
            <person name="Kyrpides N."/>
            <person name="Culley D.E."/>
            <person name="McInerney M.J."/>
        </authorList>
    </citation>
    <scope>NUCLEOTIDE SEQUENCE [LARGE SCALE GENOMIC DNA]</scope>
    <source>
        <strain evidence="3">ATCC 27890 / DSM 864 / NBRC 100397 / JF-1</strain>
    </source>
</reference>
<accession>Q2FL17</accession>
<dbReference type="STRING" id="323259.Mhun_1575"/>
<dbReference type="EMBL" id="CP000254">
    <property type="protein sequence ID" value="ABD41306.1"/>
    <property type="molecule type" value="Genomic_DNA"/>
</dbReference>
<sequence length="308" mass="34269">MSAMSVLFRITLINILFIASFSGISFADGSWEGSEGILITSDAWDEVRYDEYTTIFDVVSLLDRMGGLSLGSNLSVQVFTSEDGGILSPDAILPVPEVIYITEGSLRLNVDDEEVLAERGQAVYIPPQTIRRFENAANDTLQFISVIDWASPAGEIHSSNENKTIQEIFNHQEPLNQTKVVYEDMIPALELGDSGTNRTFRFSRFVHPREGPYDITYDLGTARIDAGSGIPDHYIDGRYQLITVLTGSGNISVGCHEYAVSRNDIIYVAPGAVMNLTASDDMNLLVLTNPYYMEMFDWSMPYACDYLY</sequence>
<dbReference type="KEGG" id="mhu:Mhun_1575"/>
<dbReference type="SUPFAM" id="SSF51182">
    <property type="entry name" value="RmlC-like cupins"/>
    <property type="match status" value="1"/>
</dbReference>
<gene>
    <name evidence="2" type="ordered locus">Mhun_1575</name>
</gene>
<dbReference type="EnsemblBacteria" id="ABD41306">
    <property type="protein sequence ID" value="ABD41306"/>
    <property type="gene ID" value="Mhun_1575"/>
</dbReference>
<proteinExistence type="predicted"/>
<feature type="domain" description="Cupin type-2" evidence="1">
    <location>
        <begin position="94"/>
        <end position="146"/>
    </location>
</feature>
<dbReference type="InterPro" id="IPR013096">
    <property type="entry name" value="Cupin_2"/>
</dbReference>
<dbReference type="RefSeq" id="WP_011448571.1">
    <property type="nucleotide sequence ID" value="NC_007796.1"/>
</dbReference>
<dbReference type="PANTHER" id="PTHR36114:SF1">
    <property type="entry name" value="16.7 KDA PROTEIN IN WHIE LOCUS"/>
    <property type="match status" value="1"/>
</dbReference>
<dbReference type="CDD" id="cd02208">
    <property type="entry name" value="cupin_RmlC-like"/>
    <property type="match status" value="1"/>
</dbReference>
<dbReference type="InterPro" id="IPR011051">
    <property type="entry name" value="RmlC_Cupin_sf"/>
</dbReference>
<dbReference type="InterPro" id="IPR014710">
    <property type="entry name" value="RmlC-like_jellyroll"/>
</dbReference>
<evidence type="ECO:0000259" key="1">
    <source>
        <dbReference type="Pfam" id="PF07883"/>
    </source>
</evidence>
<dbReference type="eggNOG" id="arCOG02994">
    <property type="taxonomic scope" value="Archaea"/>
</dbReference>
<dbReference type="OrthoDB" id="117905at2157"/>
<name>Q2FL17_METHJ</name>
<evidence type="ECO:0000313" key="3">
    <source>
        <dbReference type="Proteomes" id="UP000001941"/>
    </source>
</evidence>
<dbReference type="Proteomes" id="UP000001941">
    <property type="component" value="Chromosome"/>
</dbReference>
<dbReference type="eggNOG" id="arCOG03003">
    <property type="taxonomic scope" value="Archaea"/>
</dbReference>
<protein>
    <submittedName>
        <fullName evidence="2">Cupin 2, conserved barrel</fullName>
    </submittedName>
</protein>
<dbReference type="Pfam" id="PF07883">
    <property type="entry name" value="Cupin_2"/>
    <property type="match status" value="1"/>
</dbReference>
<dbReference type="InParanoid" id="Q2FL17"/>
<organism evidence="2 3">
    <name type="scientific">Methanospirillum hungatei JF-1 (strain ATCC 27890 / DSM 864 / NBRC 100397 / JF-1)</name>
    <dbReference type="NCBI Taxonomy" id="323259"/>
    <lineage>
        <taxon>Archaea</taxon>
        <taxon>Methanobacteriati</taxon>
        <taxon>Methanobacteriota</taxon>
        <taxon>Stenosarchaea group</taxon>
        <taxon>Methanomicrobia</taxon>
        <taxon>Methanomicrobiales</taxon>
        <taxon>Methanospirillaceae</taxon>
        <taxon>Methanospirillum</taxon>
    </lineage>
</organism>
<dbReference type="AlphaFoldDB" id="Q2FL17"/>
<evidence type="ECO:0000313" key="2">
    <source>
        <dbReference type="EMBL" id="ABD41306.1"/>
    </source>
</evidence>
<dbReference type="InterPro" id="IPR052044">
    <property type="entry name" value="PKS_Associated_Protein"/>
</dbReference>
<dbReference type="HOGENOM" id="CLU_901977_0_0_2"/>
<dbReference type="Gene3D" id="2.60.120.10">
    <property type="entry name" value="Jelly Rolls"/>
    <property type="match status" value="2"/>
</dbReference>
<dbReference type="PANTHER" id="PTHR36114">
    <property type="entry name" value="16.7 KDA PROTEIN IN WHIE LOCUS"/>
    <property type="match status" value="1"/>
</dbReference>